<dbReference type="FunFam" id="3.30.420.10:FF:000054">
    <property type="entry name" value="Werner Syndrome-like exonuclease"/>
    <property type="match status" value="1"/>
</dbReference>
<reference evidence="5 6" key="1">
    <citation type="journal article" date="2015" name="Sci. Rep.">
        <title>The power of single molecule real-time sequencing technology in the de novo assembly of a eukaryotic genome.</title>
        <authorList>
            <person name="Sakai H."/>
            <person name="Naito K."/>
            <person name="Ogiso-Tanaka E."/>
            <person name="Takahashi Y."/>
            <person name="Iseki K."/>
            <person name="Muto C."/>
            <person name="Satou K."/>
            <person name="Teruya K."/>
            <person name="Shiroma A."/>
            <person name="Shimoji M."/>
            <person name="Hirano T."/>
            <person name="Itoh T."/>
            <person name="Kaga A."/>
            <person name="Tomooka N."/>
        </authorList>
    </citation>
    <scope>NUCLEOTIDE SEQUENCE [LARGE SCALE GENOMIC DNA]</scope>
    <source>
        <strain evidence="6">cv. Shumari</strain>
    </source>
</reference>
<keyword evidence="2" id="KW-0378">Hydrolase</keyword>
<accession>A0A0S3RUY6</accession>
<evidence type="ECO:0000256" key="1">
    <source>
        <dbReference type="ARBA" id="ARBA00022722"/>
    </source>
</evidence>
<keyword evidence="3" id="KW-1133">Transmembrane helix</keyword>
<keyword evidence="3" id="KW-0812">Transmembrane</keyword>
<dbReference type="PANTHER" id="PTHR13620">
    <property type="entry name" value="3-5 EXONUCLEASE"/>
    <property type="match status" value="1"/>
</dbReference>
<dbReference type="Pfam" id="PF01612">
    <property type="entry name" value="DNA_pol_A_exo1"/>
    <property type="match status" value="1"/>
</dbReference>
<proteinExistence type="predicted"/>
<dbReference type="EMBL" id="AP015037">
    <property type="protein sequence ID" value="BAT84239.1"/>
    <property type="molecule type" value="Genomic_DNA"/>
</dbReference>
<dbReference type="SMART" id="SM00474">
    <property type="entry name" value="35EXOc"/>
    <property type="match status" value="1"/>
</dbReference>
<dbReference type="Proteomes" id="UP000291084">
    <property type="component" value="Chromosome 4"/>
</dbReference>
<dbReference type="CDD" id="cd06141">
    <property type="entry name" value="WRN_exo"/>
    <property type="match status" value="1"/>
</dbReference>
<evidence type="ECO:0000259" key="4">
    <source>
        <dbReference type="SMART" id="SM00474"/>
    </source>
</evidence>
<feature type="domain" description="3'-5' exonuclease" evidence="4">
    <location>
        <begin position="32"/>
        <end position="227"/>
    </location>
</feature>
<dbReference type="GO" id="GO:0008408">
    <property type="term" value="F:3'-5' exonuclease activity"/>
    <property type="evidence" value="ECO:0007669"/>
    <property type="project" value="InterPro"/>
</dbReference>
<dbReference type="OrthoDB" id="1920326at2759"/>
<keyword evidence="1" id="KW-0540">Nuclease</keyword>
<evidence type="ECO:0000313" key="6">
    <source>
        <dbReference type="Proteomes" id="UP000291084"/>
    </source>
</evidence>
<organism evidence="5 6">
    <name type="scientific">Vigna angularis var. angularis</name>
    <dbReference type="NCBI Taxonomy" id="157739"/>
    <lineage>
        <taxon>Eukaryota</taxon>
        <taxon>Viridiplantae</taxon>
        <taxon>Streptophyta</taxon>
        <taxon>Embryophyta</taxon>
        <taxon>Tracheophyta</taxon>
        <taxon>Spermatophyta</taxon>
        <taxon>Magnoliopsida</taxon>
        <taxon>eudicotyledons</taxon>
        <taxon>Gunneridae</taxon>
        <taxon>Pentapetalae</taxon>
        <taxon>rosids</taxon>
        <taxon>fabids</taxon>
        <taxon>Fabales</taxon>
        <taxon>Fabaceae</taxon>
        <taxon>Papilionoideae</taxon>
        <taxon>50 kb inversion clade</taxon>
        <taxon>NPAAA clade</taxon>
        <taxon>indigoferoid/millettioid clade</taxon>
        <taxon>Phaseoleae</taxon>
        <taxon>Vigna</taxon>
    </lineage>
</organism>
<dbReference type="InterPro" id="IPR051132">
    <property type="entry name" value="3-5_Exonuclease_domain"/>
</dbReference>
<dbReference type="GO" id="GO:0005634">
    <property type="term" value="C:nucleus"/>
    <property type="evidence" value="ECO:0007669"/>
    <property type="project" value="TreeGrafter"/>
</dbReference>
<dbReference type="Gene3D" id="3.30.420.10">
    <property type="entry name" value="Ribonuclease H-like superfamily/Ribonuclease H"/>
    <property type="match status" value="1"/>
</dbReference>
<keyword evidence="6" id="KW-1185">Reference proteome</keyword>
<dbReference type="GO" id="GO:0006139">
    <property type="term" value="P:nucleobase-containing compound metabolic process"/>
    <property type="evidence" value="ECO:0007669"/>
    <property type="project" value="InterPro"/>
</dbReference>
<gene>
    <name evidence="5" type="primary">Vigan.04G155100</name>
    <name evidence="5" type="ORF">VIGAN_04155100</name>
</gene>
<evidence type="ECO:0000256" key="2">
    <source>
        <dbReference type="ARBA" id="ARBA00022801"/>
    </source>
</evidence>
<keyword evidence="3" id="KW-0472">Membrane</keyword>
<evidence type="ECO:0000313" key="5">
    <source>
        <dbReference type="EMBL" id="BAT84239.1"/>
    </source>
</evidence>
<dbReference type="InterPro" id="IPR002562">
    <property type="entry name" value="3'-5'_exonuclease_dom"/>
</dbReference>
<evidence type="ECO:0000256" key="3">
    <source>
        <dbReference type="SAM" id="Phobius"/>
    </source>
</evidence>
<feature type="transmembrane region" description="Helical" evidence="3">
    <location>
        <begin position="245"/>
        <end position="270"/>
    </location>
</feature>
<dbReference type="InterPro" id="IPR036397">
    <property type="entry name" value="RNaseH_sf"/>
</dbReference>
<name>A0A0S3RUY6_PHAAN</name>
<dbReference type="SUPFAM" id="SSF53098">
    <property type="entry name" value="Ribonuclease H-like"/>
    <property type="match status" value="1"/>
</dbReference>
<sequence>MADENGVPIWMRNRSNPLATTTVVDYNIRNNTYNLYDVTFEAHNIHTLVTHHPSQVDRWLSNNAGRRQGLMVGLDVEWRPNTQPNTQNPVATLQLCVGHACLVFQIIHSPFFSHSLDSFLQDPNVTFFGVGIRADAEKLLRDYGLYVANVYDLRSLAEAKLRGYPHLSQAGLKTLCLHVLGVDVEKPQSITRSFWDNTRLTAEQVQYASIDAFLSYEIGRRLIERDIWSFLSAVSVNSLCSFCHFSLLFLPFLIVTFACYVCIPKVCFYVSELRTFNYRCL</sequence>
<protein>
    <recommendedName>
        <fullName evidence="4">3'-5' exonuclease domain-containing protein</fullName>
    </recommendedName>
</protein>
<dbReference type="InterPro" id="IPR012337">
    <property type="entry name" value="RNaseH-like_sf"/>
</dbReference>
<dbReference type="GO" id="GO:0003676">
    <property type="term" value="F:nucleic acid binding"/>
    <property type="evidence" value="ECO:0007669"/>
    <property type="project" value="InterPro"/>
</dbReference>
<dbReference type="GO" id="GO:0005737">
    <property type="term" value="C:cytoplasm"/>
    <property type="evidence" value="ECO:0007669"/>
    <property type="project" value="TreeGrafter"/>
</dbReference>
<dbReference type="PANTHER" id="PTHR13620:SF105">
    <property type="entry name" value="OS01G0737700 PROTEIN"/>
    <property type="match status" value="1"/>
</dbReference>
<dbReference type="AlphaFoldDB" id="A0A0S3RUY6"/>